<dbReference type="InterPro" id="IPR014922">
    <property type="entry name" value="YdhG-like"/>
</dbReference>
<proteinExistence type="predicted"/>
<keyword evidence="3" id="KW-1185">Reference proteome</keyword>
<dbReference type="RefSeq" id="WP_316975095.1">
    <property type="nucleotide sequence ID" value="NZ_JAWIIJ010000018.1"/>
</dbReference>
<evidence type="ECO:0000313" key="3">
    <source>
        <dbReference type="Proteomes" id="UP001269819"/>
    </source>
</evidence>
<organism evidence="2 3">
    <name type="scientific">Marinobacter xestospongiae</name>
    <dbReference type="NCBI Taxonomy" id="994319"/>
    <lineage>
        <taxon>Bacteria</taxon>
        <taxon>Pseudomonadati</taxon>
        <taxon>Pseudomonadota</taxon>
        <taxon>Gammaproteobacteria</taxon>
        <taxon>Pseudomonadales</taxon>
        <taxon>Marinobacteraceae</taxon>
        <taxon>Marinobacter</taxon>
    </lineage>
</organism>
<reference evidence="2 3" key="1">
    <citation type="submission" date="2023-10" db="EMBL/GenBank/DDBJ databases">
        <title>Characteristics and mechanism of a salt-tolerant marine origin heterotrophic nitrifying- aerobic denitrifying bacteria Marinobacter xestospongiae HN1.</title>
        <authorList>
            <person name="Qi R."/>
        </authorList>
    </citation>
    <scope>NUCLEOTIDE SEQUENCE [LARGE SCALE GENOMIC DNA]</scope>
    <source>
        <strain evidence="2 3">HN1</strain>
    </source>
</reference>
<name>A0ABU3W3I7_9GAMM</name>
<dbReference type="Gene3D" id="3.90.1150.200">
    <property type="match status" value="1"/>
</dbReference>
<evidence type="ECO:0000313" key="2">
    <source>
        <dbReference type="EMBL" id="MDV2080732.1"/>
    </source>
</evidence>
<dbReference type="EMBL" id="JAWIIJ010000018">
    <property type="protein sequence ID" value="MDV2080732.1"/>
    <property type="molecule type" value="Genomic_DNA"/>
</dbReference>
<sequence length="120" mass="13238">MTINDRVAALLEDIRLVDPDQHALVSRLRAVILAVGPEVTEEVKYGGLLFSAGRPFCGVFAYRQHVSLEFSEGAGLADPGQVLEGTGKYRRHIKLRSVDDIAGKQVGRYIDAAFNDVRRQ</sequence>
<dbReference type="Pfam" id="PF08818">
    <property type="entry name" value="DUF1801"/>
    <property type="match status" value="1"/>
</dbReference>
<dbReference type="SUPFAM" id="SSF159888">
    <property type="entry name" value="YdhG-like"/>
    <property type="match status" value="1"/>
</dbReference>
<gene>
    <name evidence="2" type="ORF">RYS15_18765</name>
</gene>
<accession>A0ABU3W3I7</accession>
<dbReference type="Proteomes" id="UP001269819">
    <property type="component" value="Unassembled WGS sequence"/>
</dbReference>
<feature type="domain" description="YdhG-like" evidence="1">
    <location>
        <begin position="23"/>
        <end position="113"/>
    </location>
</feature>
<protein>
    <submittedName>
        <fullName evidence="2">DUF1801 domain-containing protein</fullName>
    </submittedName>
</protein>
<comment type="caution">
    <text evidence="2">The sequence shown here is derived from an EMBL/GenBank/DDBJ whole genome shotgun (WGS) entry which is preliminary data.</text>
</comment>
<evidence type="ECO:0000259" key="1">
    <source>
        <dbReference type="Pfam" id="PF08818"/>
    </source>
</evidence>